<accession>A0A6L5Z3Q1</accession>
<evidence type="ECO:0000256" key="2">
    <source>
        <dbReference type="ARBA" id="ARBA00022777"/>
    </source>
</evidence>
<evidence type="ECO:0000259" key="3">
    <source>
        <dbReference type="PROSITE" id="PS51480"/>
    </source>
</evidence>
<dbReference type="EMBL" id="WIND01000017">
    <property type="protein sequence ID" value="MSU91221.1"/>
    <property type="molecule type" value="Genomic_DNA"/>
</dbReference>
<name>A0A6L5Z3Q1_9RHOB</name>
<gene>
    <name evidence="4" type="ORF">GE300_16685</name>
</gene>
<dbReference type="GO" id="GO:0004371">
    <property type="term" value="F:glycerone kinase activity"/>
    <property type="evidence" value="ECO:0007669"/>
    <property type="project" value="InterPro"/>
</dbReference>
<dbReference type="InterPro" id="IPR050861">
    <property type="entry name" value="Dihydroxyacetone_Kinase"/>
</dbReference>
<organism evidence="4 5">
    <name type="scientific">Halovulum marinum</name>
    <dbReference type="NCBI Taxonomy" id="2662447"/>
    <lineage>
        <taxon>Bacteria</taxon>
        <taxon>Pseudomonadati</taxon>
        <taxon>Pseudomonadota</taxon>
        <taxon>Alphaproteobacteria</taxon>
        <taxon>Rhodobacterales</taxon>
        <taxon>Paracoccaceae</taxon>
        <taxon>Halovulum</taxon>
    </lineage>
</organism>
<proteinExistence type="predicted"/>
<evidence type="ECO:0000313" key="4">
    <source>
        <dbReference type="EMBL" id="MSU91221.1"/>
    </source>
</evidence>
<dbReference type="Proteomes" id="UP000474957">
    <property type="component" value="Unassembled WGS sequence"/>
</dbReference>
<keyword evidence="2" id="KW-0418">Kinase</keyword>
<sequence>MSAERFFVALRDRIAAEAARLNALDAALGDGDHGATMLRGLTRAAAAEDGARAKAFMRASGGASGTLFGLVLHEIEQHLDGGADLGAGLARAEARIRDLGQVRPGDKSMIDALAPAVAALRGGDLPAAVAAAEAGRDATVALRARRGRAQYVEGAGAGHVDPGAVSVAMMLAVLAQVGSAR</sequence>
<dbReference type="AlphaFoldDB" id="A0A6L5Z3Q1"/>
<dbReference type="Gene3D" id="1.25.40.340">
    <property type="match status" value="1"/>
</dbReference>
<dbReference type="RefSeq" id="WP_154448164.1">
    <property type="nucleotide sequence ID" value="NZ_WIND01000017.1"/>
</dbReference>
<protein>
    <submittedName>
        <fullName evidence="4">DAK2 domain-containing protein</fullName>
    </submittedName>
</protein>
<dbReference type="InterPro" id="IPR036117">
    <property type="entry name" value="DhaL_dom_sf"/>
</dbReference>
<evidence type="ECO:0000256" key="1">
    <source>
        <dbReference type="ARBA" id="ARBA00022679"/>
    </source>
</evidence>
<keyword evidence="1" id="KW-0808">Transferase</keyword>
<dbReference type="PANTHER" id="PTHR28629:SF4">
    <property type="entry name" value="TRIOKINASE_FMN CYCLASE"/>
    <property type="match status" value="1"/>
</dbReference>
<keyword evidence="5" id="KW-1185">Reference proteome</keyword>
<dbReference type="SUPFAM" id="SSF101473">
    <property type="entry name" value="DhaL-like"/>
    <property type="match status" value="1"/>
</dbReference>
<dbReference type="PANTHER" id="PTHR28629">
    <property type="entry name" value="TRIOKINASE/FMN CYCLASE"/>
    <property type="match status" value="1"/>
</dbReference>
<dbReference type="SMART" id="SM01120">
    <property type="entry name" value="Dak2"/>
    <property type="match status" value="1"/>
</dbReference>
<dbReference type="Pfam" id="PF02734">
    <property type="entry name" value="Dak2"/>
    <property type="match status" value="1"/>
</dbReference>
<dbReference type="GO" id="GO:0005829">
    <property type="term" value="C:cytosol"/>
    <property type="evidence" value="ECO:0007669"/>
    <property type="project" value="TreeGrafter"/>
</dbReference>
<evidence type="ECO:0000313" key="5">
    <source>
        <dbReference type="Proteomes" id="UP000474957"/>
    </source>
</evidence>
<feature type="domain" description="DhaL" evidence="3">
    <location>
        <begin position="1"/>
        <end position="176"/>
    </location>
</feature>
<dbReference type="PROSITE" id="PS51480">
    <property type="entry name" value="DHAL"/>
    <property type="match status" value="1"/>
</dbReference>
<comment type="caution">
    <text evidence="4">The sequence shown here is derived from an EMBL/GenBank/DDBJ whole genome shotgun (WGS) entry which is preliminary data.</text>
</comment>
<dbReference type="GO" id="GO:0019563">
    <property type="term" value="P:glycerol catabolic process"/>
    <property type="evidence" value="ECO:0007669"/>
    <property type="project" value="TreeGrafter"/>
</dbReference>
<reference evidence="4 5" key="1">
    <citation type="submission" date="2019-10" db="EMBL/GenBank/DDBJ databases">
        <title>Cognatihalovulum marinum gen. nov. sp. nov., a new member of the family Rhodobacteraceae isolated from deep seawater of the Northwest Indian Ocean.</title>
        <authorList>
            <person name="Ruan C."/>
            <person name="Wang J."/>
            <person name="Zheng X."/>
            <person name="Song L."/>
            <person name="Zhu Y."/>
            <person name="Huang Y."/>
            <person name="Lu Z."/>
            <person name="Du W."/>
            <person name="Huang L."/>
            <person name="Dai X."/>
        </authorList>
    </citation>
    <scope>NUCLEOTIDE SEQUENCE [LARGE SCALE GENOMIC DNA]</scope>
    <source>
        <strain evidence="4 5">2CG4</strain>
    </source>
</reference>
<dbReference type="InterPro" id="IPR004007">
    <property type="entry name" value="DhaL_dom"/>
</dbReference>